<dbReference type="PROSITE" id="PS00211">
    <property type="entry name" value="ABC_TRANSPORTER_1"/>
    <property type="match status" value="1"/>
</dbReference>
<dbReference type="CDD" id="cd03221">
    <property type="entry name" value="ABCF_EF-3"/>
    <property type="match status" value="2"/>
</dbReference>
<dbReference type="InterPro" id="IPR051309">
    <property type="entry name" value="ABCF_ATPase"/>
</dbReference>
<dbReference type="Pfam" id="PF00005">
    <property type="entry name" value="ABC_tran"/>
    <property type="match status" value="2"/>
</dbReference>
<name>A0ABU3HDS7_9BACL</name>
<dbReference type="Pfam" id="PF12848">
    <property type="entry name" value="ABC_tran_Xtn"/>
    <property type="match status" value="1"/>
</dbReference>
<dbReference type="Proteomes" id="UP001248709">
    <property type="component" value="Unassembled WGS sequence"/>
</dbReference>
<keyword evidence="1" id="KW-0547">Nucleotide-binding</keyword>
<dbReference type="SMART" id="SM00382">
    <property type="entry name" value="AAA"/>
    <property type="match status" value="2"/>
</dbReference>
<evidence type="ECO:0000256" key="2">
    <source>
        <dbReference type="ARBA" id="ARBA00022840"/>
    </source>
</evidence>
<keyword evidence="3" id="KW-0175">Coiled coil</keyword>
<evidence type="ECO:0000259" key="4">
    <source>
        <dbReference type="PROSITE" id="PS50893"/>
    </source>
</evidence>
<organism evidence="5 6">
    <name type="scientific">Paenibacillus forsythiae</name>
    <dbReference type="NCBI Taxonomy" id="365616"/>
    <lineage>
        <taxon>Bacteria</taxon>
        <taxon>Bacillati</taxon>
        <taxon>Bacillota</taxon>
        <taxon>Bacilli</taxon>
        <taxon>Bacillales</taxon>
        <taxon>Paenibacillaceae</taxon>
        <taxon>Paenibacillus</taxon>
    </lineage>
</organism>
<feature type="coiled-coil region" evidence="3">
    <location>
        <begin position="192"/>
        <end position="223"/>
    </location>
</feature>
<proteinExistence type="predicted"/>
<dbReference type="InterPro" id="IPR003439">
    <property type="entry name" value="ABC_transporter-like_ATP-bd"/>
</dbReference>
<dbReference type="SUPFAM" id="SSF52540">
    <property type="entry name" value="P-loop containing nucleoside triphosphate hydrolases"/>
    <property type="match status" value="2"/>
</dbReference>
<evidence type="ECO:0000256" key="1">
    <source>
        <dbReference type="ARBA" id="ARBA00022741"/>
    </source>
</evidence>
<evidence type="ECO:0000313" key="5">
    <source>
        <dbReference type="EMBL" id="MDT3428969.1"/>
    </source>
</evidence>
<evidence type="ECO:0000313" key="6">
    <source>
        <dbReference type="Proteomes" id="UP001248709"/>
    </source>
</evidence>
<dbReference type="PROSITE" id="PS50893">
    <property type="entry name" value="ABC_TRANSPORTER_2"/>
    <property type="match status" value="2"/>
</dbReference>
<dbReference type="InterPro" id="IPR003593">
    <property type="entry name" value="AAA+_ATPase"/>
</dbReference>
<feature type="domain" description="ABC transporter" evidence="4">
    <location>
        <begin position="297"/>
        <end position="486"/>
    </location>
</feature>
<reference evidence="5 6" key="1">
    <citation type="submission" date="2023-07" db="EMBL/GenBank/DDBJ databases">
        <title>Genomic Encyclopedia of Type Strains, Phase IV (KMG-IV): sequencing the most valuable type-strain genomes for metagenomic binning, comparative biology and taxonomic classification.</title>
        <authorList>
            <person name="Goeker M."/>
        </authorList>
    </citation>
    <scope>NUCLEOTIDE SEQUENCE [LARGE SCALE GENOMIC DNA]</scope>
    <source>
        <strain evidence="5 6">T98</strain>
    </source>
</reference>
<dbReference type="NCBIfam" id="NF000168">
    <property type="entry name" value="ABCF_Msr_all"/>
    <property type="match status" value="1"/>
</dbReference>
<comment type="caution">
    <text evidence="5">The sequence shown here is derived from an EMBL/GenBank/DDBJ whole genome shotgun (WGS) entry which is preliminary data.</text>
</comment>
<dbReference type="InterPro" id="IPR032781">
    <property type="entry name" value="ABC_tran_Xtn"/>
</dbReference>
<evidence type="ECO:0000256" key="3">
    <source>
        <dbReference type="SAM" id="Coils"/>
    </source>
</evidence>
<dbReference type="GO" id="GO:0005524">
    <property type="term" value="F:ATP binding"/>
    <property type="evidence" value="ECO:0007669"/>
    <property type="project" value="UniProtKB-KW"/>
</dbReference>
<sequence length="487" mass="54933">MDKIGVKLENIKLSFLDKIVLDIPRLAVHQFDRIGIVGKNGAGKSMLLRLIAGQMPPDQGRVSRFADFAYFDQLQAPVERTADDKLLGKLSIPQIGVERLSGGEQTRLKLARLLSAYSEGLLIDEPTTHLDAEGTQFFIEELAYYYGALVLVSHDRYVLDQLVTTIWEVEAGRVTEYAGNYSDYAAQKELLRRQQREQHEQYIKEKARLIKAAEEKLKKAEKITEANGRMSKKEAKAKTNKMFMTKSRGTSQKAVHRAAKAMEQRVEQLEAVEAPPQEAPLLFHQSPALRLHNRFPVMADRVTLTAGNNTLLKEASFQFPLGRTIAITGNNGSGKTTLLRHILRQGDGILLSPKAVIGAYEQMGYQFERDEAVMAYMKERSGCDDGKIRAVLHAMGFAGNDLRKNVRDLSGGEAIRLVLCQLFLGRYNILILDEPSNFLDVFCIEALERFIKGYEGTVLLVSHDRRFIERVADHIYVIEQQLVKLIR</sequence>
<dbReference type="PANTHER" id="PTHR42855">
    <property type="entry name" value="ABC TRANSPORTER ATP-BINDING SUBUNIT"/>
    <property type="match status" value="1"/>
</dbReference>
<dbReference type="Gene3D" id="3.40.50.300">
    <property type="entry name" value="P-loop containing nucleotide triphosphate hydrolases"/>
    <property type="match status" value="3"/>
</dbReference>
<dbReference type="NCBIfam" id="NF000355">
    <property type="entry name" value="ribo_prot_ABC_F"/>
    <property type="match status" value="1"/>
</dbReference>
<gene>
    <name evidence="5" type="ORF">J2Z22_004565</name>
</gene>
<dbReference type="InterPro" id="IPR027417">
    <property type="entry name" value="P-loop_NTPase"/>
</dbReference>
<keyword evidence="2 5" id="KW-0067">ATP-binding</keyword>
<dbReference type="InterPro" id="IPR017871">
    <property type="entry name" value="ABC_transporter-like_CS"/>
</dbReference>
<dbReference type="PANTHER" id="PTHR42855:SF2">
    <property type="entry name" value="DRUG RESISTANCE ABC TRANSPORTER,ATP-BINDING PROTEIN"/>
    <property type="match status" value="1"/>
</dbReference>
<accession>A0ABU3HDS7</accession>
<dbReference type="RefSeq" id="WP_025699281.1">
    <property type="nucleotide sequence ID" value="NZ_JAUSUY010000030.1"/>
</dbReference>
<dbReference type="EMBL" id="JAUSUY010000030">
    <property type="protein sequence ID" value="MDT3428969.1"/>
    <property type="molecule type" value="Genomic_DNA"/>
</dbReference>
<protein>
    <submittedName>
        <fullName evidence="5">Macrolide transport system ATP-binding/permease protein</fullName>
    </submittedName>
</protein>
<keyword evidence="6" id="KW-1185">Reference proteome</keyword>
<feature type="domain" description="ABC transporter" evidence="4">
    <location>
        <begin position="6"/>
        <end position="196"/>
    </location>
</feature>